<keyword evidence="2" id="KW-1185">Reference proteome</keyword>
<gene>
    <name evidence="1" type="ORF">KHM83_02865</name>
</gene>
<dbReference type="Proteomes" id="UP000746471">
    <property type="component" value="Unassembled WGS sequence"/>
</dbReference>
<dbReference type="Pfam" id="PF12669">
    <property type="entry name" value="FeoB_associated"/>
    <property type="match status" value="1"/>
</dbReference>
<evidence type="ECO:0000313" key="2">
    <source>
        <dbReference type="Proteomes" id="UP000746471"/>
    </source>
</evidence>
<organism evidence="1 2">
    <name type="scientific">Fusibacter paucivorans</name>
    <dbReference type="NCBI Taxonomy" id="76009"/>
    <lineage>
        <taxon>Bacteria</taxon>
        <taxon>Bacillati</taxon>
        <taxon>Bacillota</taxon>
        <taxon>Clostridia</taxon>
        <taxon>Eubacteriales</taxon>
        <taxon>Eubacteriales Family XII. Incertae Sedis</taxon>
        <taxon>Fusibacter</taxon>
    </lineage>
</organism>
<dbReference type="RefSeq" id="WP_213235395.1">
    <property type="nucleotide sequence ID" value="NZ_JAHBCL010000003.1"/>
</dbReference>
<proteinExistence type="predicted"/>
<evidence type="ECO:0000313" key="1">
    <source>
        <dbReference type="EMBL" id="MBS7525612.1"/>
    </source>
</evidence>
<accession>A0ABS5PL27</accession>
<dbReference type="EMBL" id="JAHBCL010000003">
    <property type="protein sequence ID" value="MBS7525612.1"/>
    <property type="molecule type" value="Genomic_DNA"/>
</dbReference>
<reference evidence="1 2" key="1">
    <citation type="submission" date="2021-05" db="EMBL/GenBank/DDBJ databases">
        <title>Fusibacter ferrireducens sp. nov., an anaerobic, sulfur- and Fe-reducing bacterium isolated from the mangrove sediment.</title>
        <authorList>
            <person name="Qiu D."/>
        </authorList>
    </citation>
    <scope>NUCLEOTIDE SEQUENCE [LARGE SCALE GENOMIC DNA]</scope>
    <source>
        <strain evidence="1 2">DSM 12116</strain>
    </source>
</reference>
<comment type="caution">
    <text evidence="1">The sequence shown here is derived from an EMBL/GenBank/DDBJ whole genome shotgun (WGS) entry which is preliminary data.</text>
</comment>
<protein>
    <submittedName>
        <fullName evidence="1">FeoB-associated Cys-rich membrane protein</fullName>
    </submittedName>
</protein>
<sequence>MHLILNVVIAVAIIAYAAYVIRKTVLKVKAGKCMSCTNNPEDDCHCRRVDGIVGFGDEKRNDKEDKRPD</sequence>
<name>A0ABS5PL27_9FIRM</name>